<dbReference type="Proteomes" id="UP000268014">
    <property type="component" value="Unassembled WGS sequence"/>
</dbReference>
<accession>A0A0N4X1R6</accession>
<dbReference type="PANTHER" id="PTHR16469">
    <property type="entry name" value="UBIQUITIN-ASSOCIATED AND SH3 DOMAIN-CONTAINING BA-RELATED"/>
    <property type="match status" value="1"/>
</dbReference>
<dbReference type="EMBL" id="UZAF01020449">
    <property type="protein sequence ID" value="VDO70012.1"/>
    <property type="molecule type" value="Genomic_DNA"/>
</dbReference>
<dbReference type="OrthoDB" id="414418at2759"/>
<dbReference type="PANTHER" id="PTHR16469:SF27">
    <property type="entry name" value="UBIQUITIN-ASSOCIATED AND SH3 DOMAIN-CONTAINING BA-RELATED"/>
    <property type="match status" value="1"/>
</dbReference>
<dbReference type="InterPro" id="IPR051710">
    <property type="entry name" value="Phosphatase_SH3-domain"/>
</dbReference>
<dbReference type="SUPFAM" id="SSF53254">
    <property type="entry name" value="Phosphoglycerate mutase-like"/>
    <property type="match status" value="1"/>
</dbReference>
<protein>
    <submittedName>
        <fullName evidence="3">Testicular haploid expressed gene protein-like</fullName>
    </submittedName>
</protein>
<dbReference type="CDD" id="cd07040">
    <property type="entry name" value="HP"/>
    <property type="match status" value="1"/>
</dbReference>
<dbReference type="InterPro" id="IPR013078">
    <property type="entry name" value="His_Pase_superF_clade-1"/>
</dbReference>
<dbReference type="AlphaFoldDB" id="A0A0N4X1R6"/>
<sequence length="195" mass="22195">ILIACSFSLSNSPVLTAISVCHGETVNEIFPQWLRLSYKGGSYQPYDLNMPAVIPKRPMEHFRFDPPLTEHGYLTAEFVGKAFKMAGYSPKIVSIYSSPELRCVQTSAAIARACGNTSPICLEPALADWVQLSPPSTPQHWLTPDRYKNLDVPVNTDYKPHLSELPKKESPDDYWKRLEDFFRTIYRPADKCVWR</sequence>
<evidence type="ECO:0000313" key="1">
    <source>
        <dbReference type="EMBL" id="VDO70012.1"/>
    </source>
</evidence>
<dbReference type="InterPro" id="IPR029033">
    <property type="entry name" value="His_PPase_superfam"/>
</dbReference>
<keyword evidence="2" id="KW-1185">Reference proteome</keyword>
<dbReference type="OMA" id="SPELRCI"/>
<organism evidence="3">
    <name type="scientific">Haemonchus placei</name>
    <name type="common">Barber's pole worm</name>
    <dbReference type="NCBI Taxonomy" id="6290"/>
    <lineage>
        <taxon>Eukaryota</taxon>
        <taxon>Metazoa</taxon>
        <taxon>Ecdysozoa</taxon>
        <taxon>Nematoda</taxon>
        <taxon>Chromadorea</taxon>
        <taxon>Rhabditida</taxon>
        <taxon>Rhabditina</taxon>
        <taxon>Rhabditomorpha</taxon>
        <taxon>Strongyloidea</taxon>
        <taxon>Trichostrongylidae</taxon>
        <taxon>Haemonchus</taxon>
    </lineage>
</organism>
<name>A0A0N4X1R6_HAEPC</name>
<reference evidence="1 2" key="2">
    <citation type="submission" date="2018-11" db="EMBL/GenBank/DDBJ databases">
        <authorList>
            <consortium name="Pathogen Informatics"/>
        </authorList>
    </citation>
    <scope>NUCLEOTIDE SEQUENCE [LARGE SCALE GENOMIC DNA]</scope>
    <source>
        <strain evidence="1 2">MHpl1</strain>
    </source>
</reference>
<dbReference type="GO" id="GO:0016791">
    <property type="term" value="F:phosphatase activity"/>
    <property type="evidence" value="ECO:0007669"/>
    <property type="project" value="UniProtKB-ARBA"/>
</dbReference>
<reference evidence="3" key="1">
    <citation type="submission" date="2017-02" db="UniProtKB">
        <authorList>
            <consortium name="WormBaseParasite"/>
        </authorList>
    </citation>
    <scope>IDENTIFICATION</scope>
</reference>
<dbReference type="Gene3D" id="3.40.50.1240">
    <property type="entry name" value="Phosphoglycerate mutase-like"/>
    <property type="match status" value="1"/>
</dbReference>
<evidence type="ECO:0000313" key="2">
    <source>
        <dbReference type="Proteomes" id="UP000268014"/>
    </source>
</evidence>
<dbReference type="STRING" id="6290.A0A0N4X1R6"/>
<gene>
    <name evidence="1" type="ORF">HPLM_LOCUS18265</name>
</gene>
<proteinExistence type="predicted"/>
<evidence type="ECO:0000313" key="3">
    <source>
        <dbReference type="WBParaSite" id="HPLM_0001827301-mRNA-1"/>
    </source>
</evidence>
<dbReference type="Pfam" id="PF00300">
    <property type="entry name" value="His_Phos_1"/>
    <property type="match status" value="1"/>
</dbReference>
<dbReference type="WBParaSite" id="HPLM_0001827301-mRNA-1">
    <property type="protein sequence ID" value="HPLM_0001827301-mRNA-1"/>
    <property type="gene ID" value="HPLM_0001827301"/>
</dbReference>